<dbReference type="NCBIfam" id="TIGR00096">
    <property type="entry name" value="16S rRNA (cytidine(1402)-2'-O)-methyltransferase"/>
    <property type="match status" value="1"/>
</dbReference>
<dbReference type="GO" id="GO:0005737">
    <property type="term" value="C:cytoplasm"/>
    <property type="evidence" value="ECO:0007669"/>
    <property type="project" value="UniProtKB-SubCell"/>
</dbReference>
<reference evidence="8 9" key="1">
    <citation type="journal article" date="2016" name="Nat. Commun.">
        <title>Thousands of microbial genomes shed light on interconnected biogeochemical processes in an aquifer system.</title>
        <authorList>
            <person name="Anantharaman K."/>
            <person name="Brown C.T."/>
            <person name="Hug L.A."/>
            <person name="Sharon I."/>
            <person name="Castelle C.J."/>
            <person name="Probst A.J."/>
            <person name="Thomas B.C."/>
            <person name="Singh A."/>
            <person name="Wilkins M.J."/>
            <person name="Karaoz U."/>
            <person name="Brodie E.L."/>
            <person name="Williams K.H."/>
            <person name="Hubbard S.S."/>
            <person name="Banfield J.F."/>
        </authorList>
    </citation>
    <scope>NUCLEOTIDE SEQUENCE [LARGE SCALE GENOMIC DNA]</scope>
</reference>
<protein>
    <recommendedName>
        <fullName evidence="6">Ribosomal RNA small subunit methyltransferase I</fullName>
        <ecNumber evidence="6">2.1.1.198</ecNumber>
    </recommendedName>
    <alternativeName>
        <fullName evidence="6">16S rRNA 2'-O-ribose C1402 methyltransferase</fullName>
    </alternativeName>
    <alternativeName>
        <fullName evidence="6">rRNA (cytidine-2'-O-)-methyltransferase RsmI</fullName>
    </alternativeName>
</protein>
<feature type="domain" description="Tetrapyrrole methylase" evidence="7">
    <location>
        <begin position="3"/>
        <end position="206"/>
    </location>
</feature>
<dbReference type="InterPro" id="IPR014777">
    <property type="entry name" value="4pyrrole_Mease_sub1"/>
</dbReference>
<dbReference type="Pfam" id="PF00590">
    <property type="entry name" value="TP_methylase"/>
    <property type="match status" value="1"/>
</dbReference>
<dbReference type="AlphaFoldDB" id="A0A1G1WEQ3"/>
<dbReference type="GO" id="GO:0070677">
    <property type="term" value="F:rRNA (cytosine-2'-O-)-methyltransferase activity"/>
    <property type="evidence" value="ECO:0007669"/>
    <property type="project" value="UniProtKB-UniRule"/>
</dbReference>
<comment type="subcellular location">
    <subcellularLocation>
        <location evidence="6">Cytoplasm</location>
    </subcellularLocation>
</comment>
<evidence type="ECO:0000256" key="1">
    <source>
        <dbReference type="ARBA" id="ARBA00022490"/>
    </source>
</evidence>
<proteinExistence type="inferred from homology"/>
<evidence type="ECO:0000313" key="8">
    <source>
        <dbReference type="EMBL" id="OGY26179.1"/>
    </source>
</evidence>
<name>A0A1G1WEQ3_9BACT</name>
<sequence length="222" mass="24684">MSTLYVVSTPIGNMQDITLRALEVLKEVDIILAEDTRQTGKLLKNYNINKPMESFFEHNEERKIESVISKLQSGAEIALVSDAGTPTISDPGFKLVRRAIGEGVAVVPIPGPSAVLTALVASGLATDKFIFLGYFPKKPGRQEEILDFIDKALSVQPSTVIFFESPYRIKKTISLLAVKFPEKDAVIARELTKKHEEFLRGKLKDLSTEEFNTKGEFTILLR</sequence>
<dbReference type="PANTHER" id="PTHR46111">
    <property type="entry name" value="RIBOSOMAL RNA SMALL SUBUNIT METHYLTRANSFERASE I"/>
    <property type="match status" value="1"/>
</dbReference>
<keyword evidence="1 6" id="KW-0963">Cytoplasm</keyword>
<dbReference type="InterPro" id="IPR008189">
    <property type="entry name" value="rRNA_ssu_MeTfrase_I"/>
</dbReference>
<dbReference type="PANTHER" id="PTHR46111:SF1">
    <property type="entry name" value="RIBOSOMAL RNA SMALL SUBUNIT METHYLTRANSFERASE I"/>
    <property type="match status" value="1"/>
</dbReference>
<keyword evidence="4 6" id="KW-0808">Transferase</keyword>
<dbReference type="Gene3D" id="3.40.1010.10">
    <property type="entry name" value="Cobalt-precorrin-4 Transmethylase, Domain 1"/>
    <property type="match status" value="1"/>
</dbReference>
<evidence type="ECO:0000313" key="9">
    <source>
        <dbReference type="Proteomes" id="UP000177588"/>
    </source>
</evidence>
<comment type="function">
    <text evidence="6">Catalyzes the 2'-O-methylation of the ribose of cytidine 1402 (C1402) in 16S rRNA.</text>
</comment>
<evidence type="ECO:0000256" key="4">
    <source>
        <dbReference type="ARBA" id="ARBA00022679"/>
    </source>
</evidence>
<gene>
    <name evidence="6" type="primary">rsmI</name>
    <name evidence="8" type="ORF">A2Z24_00910</name>
</gene>
<dbReference type="STRING" id="1802597.A2Z24_00910"/>
<dbReference type="SUPFAM" id="SSF53790">
    <property type="entry name" value="Tetrapyrrole methylase"/>
    <property type="match status" value="1"/>
</dbReference>
<keyword evidence="2 6" id="KW-0698">rRNA processing</keyword>
<dbReference type="HAMAP" id="MF_01877">
    <property type="entry name" value="16SrRNA_methyltr_I"/>
    <property type="match status" value="1"/>
</dbReference>
<dbReference type="EMBL" id="MHCT01000014">
    <property type="protein sequence ID" value="OGY26179.1"/>
    <property type="molecule type" value="Genomic_DNA"/>
</dbReference>
<comment type="similarity">
    <text evidence="6">Belongs to the methyltransferase superfamily. RsmI family.</text>
</comment>
<dbReference type="InterPro" id="IPR035996">
    <property type="entry name" value="4pyrrol_Methylase_sf"/>
</dbReference>
<dbReference type="FunFam" id="3.40.1010.10:FF:000007">
    <property type="entry name" value="Ribosomal RNA small subunit methyltransferase I"/>
    <property type="match status" value="1"/>
</dbReference>
<comment type="catalytic activity">
    <reaction evidence="6">
        <text>cytidine(1402) in 16S rRNA + S-adenosyl-L-methionine = 2'-O-methylcytidine(1402) in 16S rRNA + S-adenosyl-L-homocysteine + H(+)</text>
        <dbReference type="Rhea" id="RHEA:42924"/>
        <dbReference type="Rhea" id="RHEA-COMP:10285"/>
        <dbReference type="Rhea" id="RHEA-COMP:10286"/>
        <dbReference type="ChEBI" id="CHEBI:15378"/>
        <dbReference type="ChEBI" id="CHEBI:57856"/>
        <dbReference type="ChEBI" id="CHEBI:59789"/>
        <dbReference type="ChEBI" id="CHEBI:74495"/>
        <dbReference type="ChEBI" id="CHEBI:82748"/>
        <dbReference type="EC" id="2.1.1.198"/>
    </reaction>
</comment>
<evidence type="ECO:0000259" key="7">
    <source>
        <dbReference type="Pfam" id="PF00590"/>
    </source>
</evidence>
<dbReference type="Proteomes" id="UP000177588">
    <property type="component" value="Unassembled WGS sequence"/>
</dbReference>
<evidence type="ECO:0000256" key="3">
    <source>
        <dbReference type="ARBA" id="ARBA00022603"/>
    </source>
</evidence>
<keyword evidence="5 6" id="KW-0949">S-adenosyl-L-methionine</keyword>
<dbReference type="Gene3D" id="3.30.950.10">
    <property type="entry name" value="Methyltransferase, Cobalt-precorrin-4 Transmethylase, Domain 2"/>
    <property type="match status" value="1"/>
</dbReference>
<comment type="caution">
    <text evidence="8">The sequence shown here is derived from an EMBL/GenBank/DDBJ whole genome shotgun (WGS) entry which is preliminary data.</text>
</comment>
<keyword evidence="3 6" id="KW-0489">Methyltransferase</keyword>
<dbReference type="PIRSF" id="PIRSF005917">
    <property type="entry name" value="MTase_YraL"/>
    <property type="match status" value="1"/>
</dbReference>
<accession>A0A1G1WEQ3</accession>
<dbReference type="InterPro" id="IPR018063">
    <property type="entry name" value="SAM_MeTrfase_RsmI_CS"/>
</dbReference>
<evidence type="ECO:0000256" key="2">
    <source>
        <dbReference type="ARBA" id="ARBA00022552"/>
    </source>
</evidence>
<dbReference type="PROSITE" id="PS01296">
    <property type="entry name" value="RSMI"/>
    <property type="match status" value="1"/>
</dbReference>
<evidence type="ECO:0000256" key="6">
    <source>
        <dbReference type="HAMAP-Rule" id="MF_01877"/>
    </source>
</evidence>
<dbReference type="CDD" id="cd11648">
    <property type="entry name" value="RsmI"/>
    <property type="match status" value="1"/>
</dbReference>
<dbReference type="InterPro" id="IPR014776">
    <property type="entry name" value="4pyrrole_Mease_sub2"/>
</dbReference>
<evidence type="ECO:0000256" key="5">
    <source>
        <dbReference type="ARBA" id="ARBA00022691"/>
    </source>
</evidence>
<dbReference type="InterPro" id="IPR000878">
    <property type="entry name" value="4pyrrol_Mease"/>
</dbReference>
<dbReference type="EC" id="2.1.1.198" evidence="6"/>
<organism evidence="8 9">
    <name type="scientific">Candidatus Woykebacteria bacterium RBG_16_44_10</name>
    <dbReference type="NCBI Taxonomy" id="1802597"/>
    <lineage>
        <taxon>Bacteria</taxon>
        <taxon>Candidatus Woykeibacteriota</taxon>
    </lineage>
</organism>